<dbReference type="AlphaFoldDB" id="A0A2N9JLC8"/>
<proteinExistence type="predicted"/>
<gene>
    <name evidence="1" type="ORF">MPLG2_3353</name>
</gene>
<dbReference type="Proteomes" id="UP000238164">
    <property type="component" value="Chromosome 1"/>
</dbReference>
<evidence type="ECO:0000313" key="1">
    <source>
        <dbReference type="EMBL" id="SPD88383.1"/>
    </source>
</evidence>
<dbReference type="KEGG" id="mgg:MPLG2_3353"/>
<accession>A0A2N9JLC8</accession>
<sequence>MSAESAINPLALPEVTPAEFDEIFEKLKRWGQYSDPARGAWGAVGPEQVRAAAALVRSGRTAQMSLPWNTVSGIDNPQPALHMMVELGDREPPEPTCNKDFLGVAFHGKAVSHLDALSHIAYRGVLFDGNPSADVVNATGTDFGDVAALRHLVTSGVLLDFAAIDGLDWVEPGTAFHADDILRAEAALGVRIEPGDAVLIRSGHFARRATLGAWNPDVDGSAGLHVDAMPLLAERGISLLGGDGDSDARPAPTPGIGSPIHVLAITALGVPLLDNLDLEELSVACRDEGRYKFMLTVAPLNVPRGTGGPVNPVAVF</sequence>
<evidence type="ECO:0008006" key="3">
    <source>
        <dbReference type="Google" id="ProtNLM"/>
    </source>
</evidence>
<dbReference type="PANTHER" id="PTHR34861:SF10">
    <property type="entry name" value="CYCLASE"/>
    <property type="match status" value="1"/>
</dbReference>
<organism evidence="1 2">
    <name type="scientific">Micropruina glycogenica</name>
    <dbReference type="NCBI Taxonomy" id="75385"/>
    <lineage>
        <taxon>Bacteria</taxon>
        <taxon>Bacillati</taxon>
        <taxon>Actinomycetota</taxon>
        <taxon>Actinomycetes</taxon>
        <taxon>Propionibacteriales</taxon>
        <taxon>Nocardioidaceae</taxon>
        <taxon>Micropruina</taxon>
    </lineage>
</organism>
<dbReference type="RefSeq" id="WP_197709974.1">
    <property type="nucleotide sequence ID" value="NZ_BAAAGO010000001.1"/>
</dbReference>
<dbReference type="GO" id="GO:0019441">
    <property type="term" value="P:L-tryptophan catabolic process to kynurenine"/>
    <property type="evidence" value="ECO:0007669"/>
    <property type="project" value="InterPro"/>
</dbReference>
<dbReference type="InterPro" id="IPR007325">
    <property type="entry name" value="KFase/CYL"/>
</dbReference>
<keyword evidence="2" id="KW-1185">Reference proteome</keyword>
<dbReference type="Pfam" id="PF04199">
    <property type="entry name" value="Cyclase"/>
    <property type="match status" value="1"/>
</dbReference>
<dbReference type="PANTHER" id="PTHR34861">
    <property type="match status" value="1"/>
</dbReference>
<reference evidence="1 2" key="1">
    <citation type="submission" date="2018-02" db="EMBL/GenBank/DDBJ databases">
        <authorList>
            <person name="Cohen D.B."/>
            <person name="Kent A.D."/>
        </authorList>
    </citation>
    <scope>NUCLEOTIDE SEQUENCE [LARGE SCALE GENOMIC DNA]</scope>
    <source>
        <strain evidence="1">1</strain>
    </source>
</reference>
<dbReference type="InterPro" id="IPR037175">
    <property type="entry name" value="KFase_sf"/>
</dbReference>
<dbReference type="EMBL" id="LT985188">
    <property type="protein sequence ID" value="SPD88383.1"/>
    <property type="molecule type" value="Genomic_DNA"/>
</dbReference>
<evidence type="ECO:0000313" key="2">
    <source>
        <dbReference type="Proteomes" id="UP000238164"/>
    </source>
</evidence>
<dbReference type="GO" id="GO:0004061">
    <property type="term" value="F:arylformamidase activity"/>
    <property type="evidence" value="ECO:0007669"/>
    <property type="project" value="InterPro"/>
</dbReference>
<name>A0A2N9JLC8_9ACTN</name>
<dbReference type="SUPFAM" id="SSF102198">
    <property type="entry name" value="Putative cyclase"/>
    <property type="match status" value="1"/>
</dbReference>
<dbReference type="Gene3D" id="3.50.30.50">
    <property type="entry name" value="Putative cyclase"/>
    <property type="match status" value="1"/>
</dbReference>
<protein>
    <recommendedName>
        <fullName evidence="3">Cyclase</fullName>
    </recommendedName>
</protein>